<evidence type="ECO:0000256" key="5">
    <source>
        <dbReference type="ARBA" id="ARBA00047960"/>
    </source>
</evidence>
<dbReference type="EC" id="2.5.1.18" evidence="3"/>
<dbReference type="PROSITE" id="PS50404">
    <property type="entry name" value="GST_NTER"/>
    <property type="match status" value="1"/>
</dbReference>
<evidence type="ECO:0000256" key="4">
    <source>
        <dbReference type="ARBA" id="ARBA00022679"/>
    </source>
</evidence>
<dbReference type="GO" id="GO:0006749">
    <property type="term" value="P:glutathione metabolic process"/>
    <property type="evidence" value="ECO:0007669"/>
    <property type="project" value="TreeGrafter"/>
</dbReference>
<dbReference type="PANTHER" id="PTHR11571:SF222">
    <property type="entry name" value="GLUTATHIONE TRANSFERASE"/>
    <property type="match status" value="1"/>
</dbReference>
<dbReference type="InterPro" id="IPR004046">
    <property type="entry name" value="GST_C"/>
</dbReference>
<comment type="catalytic activity">
    <reaction evidence="5">
        <text>RX + glutathione = an S-substituted glutathione + a halide anion + H(+)</text>
        <dbReference type="Rhea" id="RHEA:16437"/>
        <dbReference type="ChEBI" id="CHEBI:15378"/>
        <dbReference type="ChEBI" id="CHEBI:16042"/>
        <dbReference type="ChEBI" id="CHEBI:17792"/>
        <dbReference type="ChEBI" id="CHEBI:57925"/>
        <dbReference type="ChEBI" id="CHEBI:90779"/>
        <dbReference type="EC" id="2.5.1.18"/>
    </reaction>
</comment>
<keyword evidence="4" id="KW-0808">Transferase</keyword>
<feature type="domain" description="GST N-terminal" evidence="6">
    <location>
        <begin position="27"/>
        <end position="120"/>
    </location>
</feature>
<evidence type="ECO:0000313" key="7">
    <source>
        <dbReference type="EMBL" id="CAB9505101.1"/>
    </source>
</evidence>
<dbReference type="SUPFAM" id="SSF52833">
    <property type="entry name" value="Thioredoxin-like"/>
    <property type="match status" value="1"/>
</dbReference>
<evidence type="ECO:0000256" key="3">
    <source>
        <dbReference type="ARBA" id="ARBA00012452"/>
    </source>
</evidence>
<accession>A0A9N8DMQ7</accession>
<dbReference type="OrthoDB" id="410118at2759"/>
<dbReference type="Pfam" id="PF02798">
    <property type="entry name" value="GST_N"/>
    <property type="match status" value="1"/>
</dbReference>
<dbReference type="GO" id="GO:0004364">
    <property type="term" value="F:glutathione transferase activity"/>
    <property type="evidence" value="ECO:0007669"/>
    <property type="project" value="UniProtKB-EC"/>
</dbReference>
<protein>
    <recommendedName>
        <fullName evidence="3">glutathione transferase</fullName>
        <ecNumber evidence="3">2.5.1.18</ecNumber>
    </recommendedName>
</protein>
<evidence type="ECO:0000256" key="1">
    <source>
        <dbReference type="ARBA" id="ARBA00003701"/>
    </source>
</evidence>
<dbReference type="Gene3D" id="1.20.1050.10">
    <property type="match status" value="1"/>
</dbReference>
<gene>
    <name evidence="7" type="ORF">SEMRO_219_G090260.1</name>
</gene>
<name>A0A9N8DMQ7_9STRA</name>
<dbReference type="InterPro" id="IPR040079">
    <property type="entry name" value="Glutathione_S-Trfase"/>
</dbReference>
<dbReference type="InterPro" id="IPR036249">
    <property type="entry name" value="Thioredoxin-like_sf"/>
</dbReference>
<dbReference type="AlphaFoldDB" id="A0A9N8DMQ7"/>
<evidence type="ECO:0000256" key="2">
    <source>
        <dbReference type="ARBA" id="ARBA00005861"/>
    </source>
</evidence>
<dbReference type="Gene3D" id="3.40.30.10">
    <property type="entry name" value="Glutaredoxin"/>
    <property type="match status" value="1"/>
</dbReference>
<sequence length="259" mass="29317">MTDSNTCKATVITIHKASEVPLQPINGKPTLVYWDIVGIVHPLRMALATANVEWNDVRMVCGQSKDSQANKKEWFQAKKVLQEKKILEFPNLPYYLDTDVQLVQTDAILRYLGNKFNLMGNGTVQVHRADMLMEEARDLDSTIVRLSYEEGGPAVAKWLCSSDLRDKLQVWDELIRASGAFVTGSTITVVDFKLYTFLYKFQVAQASLMISDCQVPALPFWVPAYLDLVQKATPQLEAYLKSPDMRIPINNPHALFDNF</sequence>
<comment type="function">
    <text evidence="1">Conjugation of reduced glutathione to a wide number of exogenous and endogenous hydrophobic electrophiles.</text>
</comment>
<dbReference type="InterPro" id="IPR050213">
    <property type="entry name" value="GST_superfamily"/>
</dbReference>
<dbReference type="InterPro" id="IPR004045">
    <property type="entry name" value="Glutathione_S-Trfase_N"/>
</dbReference>
<evidence type="ECO:0000259" key="6">
    <source>
        <dbReference type="PROSITE" id="PS50404"/>
    </source>
</evidence>
<dbReference type="Pfam" id="PF14497">
    <property type="entry name" value="GST_C_3"/>
    <property type="match status" value="1"/>
</dbReference>
<dbReference type="PANTHER" id="PTHR11571">
    <property type="entry name" value="GLUTATHIONE S-TRANSFERASE"/>
    <property type="match status" value="1"/>
</dbReference>
<comment type="similarity">
    <text evidence="2">Belongs to the GST superfamily. Mu family.</text>
</comment>
<reference evidence="7" key="1">
    <citation type="submission" date="2020-06" db="EMBL/GenBank/DDBJ databases">
        <authorList>
            <consortium name="Plant Systems Biology data submission"/>
        </authorList>
    </citation>
    <scope>NUCLEOTIDE SEQUENCE</scope>
    <source>
        <strain evidence="7">D6</strain>
    </source>
</reference>
<dbReference type="SUPFAM" id="SSF47616">
    <property type="entry name" value="GST C-terminal domain-like"/>
    <property type="match status" value="1"/>
</dbReference>
<keyword evidence="8" id="KW-1185">Reference proteome</keyword>
<dbReference type="Proteomes" id="UP001153069">
    <property type="component" value="Unassembled WGS sequence"/>
</dbReference>
<dbReference type="SFLD" id="SFLDS00019">
    <property type="entry name" value="Glutathione_Transferase_(cytos"/>
    <property type="match status" value="1"/>
</dbReference>
<organism evidence="7 8">
    <name type="scientific">Seminavis robusta</name>
    <dbReference type="NCBI Taxonomy" id="568900"/>
    <lineage>
        <taxon>Eukaryota</taxon>
        <taxon>Sar</taxon>
        <taxon>Stramenopiles</taxon>
        <taxon>Ochrophyta</taxon>
        <taxon>Bacillariophyta</taxon>
        <taxon>Bacillariophyceae</taxon>
        <taxon>Bacillariophycidae</taxon>
        <taxon>Naviculales</taxon>
        <taxon>Naviculaceae</taxon>
        <taxon>Seminavis</taxon>
    </lineage>
</organism>
<dbReference type="InterPro" id="IPR036282">
    <property type="entry name" value="Glutathione-S-Trfase_C_sf"/>
</dbReference>
<dbReference type="EMBL" id="CAICTM010000218">
    <property type="protein sequence ID" value="CAB9505101.1"/>
    <property type="molecule type" value="Genomic_DNA"/>
</dbReference>
<proteinExistence type="inferred from homology"/>
<evidence type="ECO:0000313" key="8">
    <source>
        <dbReference type="Proteomes" id="UP001153069"/>
    </source>
</evidence>
<comment type="caution">
    <text evidence="7">The sequence shown here is derived from an EMBL/GenBank/DDBJ whole genome shotgun (WGS) entry which is preliminary data.</text>
</comment>